<feature type="compositionally biased region" description="Acidic residues" evidence="1">
    <location>
        <begin position="232"/>
        <end position="246"/>
    </location>
</feature>
<feature type="region of interest" description="Disordered" evidence="1">
    <location>
        <begin position="26"/>
        <end position="134"/>
    </location>
</feature>
<keyword evidence="3" id="KW-1185">Reference proteome</keyword>
<sequence length="315" mass="33602">MSWSGCANLHHPRVTSPLAHNVITASDPSSYFADPGSPCDSAAASAASSPSPPPSPGLQLPRLTTTIKRPRKALNGVALPEVEEAEVEEARASPEIASQGSPREGEDGPLSPRDHKYAVLQPAAPPSTNTPSTAPLASLALAAVSEQATSQPLQSNLDPQLFLSNFRSYETTSPTLPGSKPSDNGNNDATSPDLSSDNERLSDPTTTTSLSEHHASLTSPQSLKRKASELEGHEDEEVVATTELEEGEIRGAEDDNSGAEYEDEYDGEGEDQYEPLASFSPKRHKSRRAVEDSAQWRRIVAENMRISTLDTLLAL</sequence>
<comment type="caution">
    <text evidence="2">The sequence shown here is derived from an EMBL/GenBank/DDBJ whole genome shotgun (WGS) entry which is preliminary data.</text>
</comment>
<protein>
    <submittedName>
        <fullName evidence="2">Uncharacterized protein</fullName>
    </submittedName>
</protein>
<dbReference type="EMBL" id="JAUTXT010000011">
    <property type="protein sequence ID" value="KAK3676196.1"/>
    <property type="molecule type" value="Genomic_DNA"/>
</dbReference>
<evidence type="ECO:0000256" key="1">
    <source>
        <dbReference type="SAM" id="MobiDB-lite"/>
    </source>
</evidence>
<evidence type="ECO:0000313" key="3">
    <source>
        <dbReference type="Proteomes" id="UP001274830"/>
    </source>
</evidence>
<feature type="compositionally biased region" description="Polar residues" evidence="1">
    <location>
        <begin position="165"/>
        <end position="195"/>
    </location>
</feature>
<feature type="compositionally biased region" description="Polar residues" evidence="1">
    <location>
        <begin position="203"/>
        <end position="222"/>
    </location>
</feature>
<proteinExistence type="predicted"/>
<dbReference type="Proteomes" id="UP001274830">
    <property type="component" value="Unassembled WGS sequence"/>
</dbReference>
<evidence type="ECO:0000313" key="2">
    <source>
        <dbReference type="EMBL" id="KAK3676196.1"/>
    </source>
</evidence>
<feature type="compositionally biased region" description="Acidic residues" evidence="1">
    <location>
        <begin position="254"/>
        <end position="273"/>
    </location>
</feature>
<feature type="compositionally biased region" description="Low complexity" evidence="1">
    <location>
        <begin position="33"/>
        <end position="49"/>
    </location>
</feature>
<gene>
    <name evidence="2" type="ORF">LTR78_003946</name>
</gene>
<feature type="region of interest" description="Disordered" evidence="1">
    <location>
        <begin position="165"/>
        <end position="290"/>
    </location>
</feature>
<organism evidence="2 3">
    <name type="scientific">Recurvomyces mirabilis</name>
    <dbReference type="NCBI Taxonomy" id="574656"/>
    <lineage>
        <taxon>Eukaryota</taxon>
        <taxon>Fungi</taxon>
        <taxon>Dikarya</taxon>
        <taxon>Ascomycota</taxon>
        <taxon>Pezizomycotina</taxon>
        <taxon>Dothideomycetes</taxon>
        <taxon>Dothideomycetidae</taxon>
        <taxon>Mycosphaerellales</taxon>
        <taxon>Teratosphaeriaceae</taxon>
        <taxon>Recurvomyces</taxon>
    </lineage>
</organism>
<accession>A0AAE1C305</accession>
<name>A0AAE1C305_9PEZI</name>
<dbReference type="AlphaFoldDB" id="A0AAE1C305"/>
<reference evidence="2" key="1">
    <citation type="submission" date="2023-07" db="EMBL/GenBank/DDBJ databases">
        <title>Black Yeasts Isolated from many extreme environments.</title>
        <authorList>
            <person name="Coleine C."/>
            <person name="Stajich J.E."/>
            <person name="Selbmann L."/>
        </authorList>
    </citation>
    <scope>NUCLEOTIDE SEQUENCE</scope>
    <source>
        <strain evidence="2">CCFEE 5485</strain>
    </source>
</reference>